<evidence type="ECO:0000256" key="11">
    <source>
        <dbReference type="ARBA" id="ARBA00049091"/>
    </source>
</evidence>
<dbReference type="Proteomes" id="UP000271227">
    <property type="component" value="Unassembled WGS sequence"/>
</dbReference>
<keyword evidence="3" id="KW-0575">Peroxidase</keyword>
<evidence type="ECO:0000256" key="7">
    <source>
        <dbReference type="ARBA" id="ARBA00023284"/>
    </source>
</evidence>
<evidence type="ECO:0000256" key="6">
    <source>
        <dbReference type="ARBA" id="ARBA00023157"/>
    </source>
</evidence>
<evidence type="ECO:0000313" key="14">
    <source>
        <dbReference type="Proteomes" id="UP000271227"/>
    </source>
</evidence>
<comment type="similarity">
    <text evidence="9">Belongs to the peroxiredoxin family. BCP/PrxQ subfamily.</text>
</comment>
<keyword evidence="7" id="KW-0676">Redox-active center</keyword>
<keyword evidence="5" id="KW-0560">Oxidoreductase</keyword>
<evidence type="ECO:0000256" key="10">
    <source>
        <dbReference type="ARBA" id="ARBA00042639"/>
    </source>
</evidence>
<comment type="function">
    <text evidence="1">Thiol-specific peroxidase that catalyzes the reduction of hydrogen peroxide and organic hydroperoxides to water and alcohols, respectively. Plays a role in cell protection against oxidative stress by detoxifying peroxides and as sensor of hydrogen peroxide-mediated signaling events.</text>
</comment>
<evidence type="ECO:0000313" key="13">
    <source>
        <dbReference type="EMBL" id="RMB08018.1"/>
    </source>
</evidence>
<dbReference type="InterPro" id="IPR013766">
    <property type="entry name" value="Thioredoxin_domain"/>
</dbReference>
<keyword evidence="14" id="KW-1185">Reference proteome</keyword>
<evidence type="ECO:0000256" key="4">
    <source>
        <dbReference type="ARBA" id="ARBA00022862"/>
    </source>
</evidence>
<accession>A0A3M0CE51</accession>
<dbReference type="EMBL" id="REFR01000011">
    <property type="protein sequence ID" value="RMB08018.1"/>
    <property type="molecule type" value="Genomic_DNA"/>
</dbReference>
<keyword evidence="6" id="KW-1015">Disulfide bond</keyword>
<dbReference type="Gene3D" id="3.40.30.10">
    <property type="entry name" value="Glutaredoxin"/>
    <property type="match status" value="1"/>
</dbReference>
<dbReference type="AlphaFoldDB" id="A0A3M0CE51"/>
<dbReference type="GO" id="GO:0008379">
    <property type="term" value="F:thioredoxin peroxidase activity"/>
    <property type="evidence" value="ECO:0007669"/>
    <property type="project" value="TreeGrafter"/>
</dbReference>
<dbReference type="PANTHER" id="PTHR42801:SF7">
    <property type="entry name" value="SLL1159 PROTEIN"/>
    <property type="match status" value="1"/>
</dbReference>
<dbReference type="CDD" id="cd02970">
    <property type="entry name" value="PRX_like2"/>
    <property type="match status" value="1"/>
</dbReference>
<organism evidence="13 14">
    <name type="scientific">Eilatimonas milleporae</name>
    <dbReference type="NCBI Taxonomy" id="911205"/>
    <lineage>
        <taxon>Bacteria</taxon>
        <taxon>Pseudomonadati</taxon>
        <taxon>Pseudomonadota</taxon>
        <taxon>Alphaproteobacteria</taxon>
        <taxon>Kordiimonadales</taxon>
        <taxon>Kordiimonadaceae</taxon>
        <taxon>Eilatimonas</taxon>
    </lineage>
</organism>
<dbReference type="PANTHER" id="PTHR42801">
    <property type="entry name" value="THIOREDOXIN-DEPENDENT PEROXIDE REDUCTASE"/>
    <property type="match status" value="1"/>
</dbReference>
<dbReference type="InterPro" id="IPR036249">
    <property type="entry name" value="Thioredoxin-like_sf"/>
</dbReference>
<dbReference type="InParanoid" id="A0A3M0CE51"/>
<protein>
    <recommendedName>
        <fullName evidence="2">thioredoxin-dependent peroxiredoxin</fullName>
        <ecNumber evidence="2">1.11.1.24</ecNumber>
    </recommendedName>
    <alternativeName>
        <fullName evidence="8">Thioredoxin peroxidase</fullName>
    </alternativeName>
    <alternativeName>
        <fullName evidence="10">Thioredoxin-dependent peroxiredoxin Bcp</fullName>
    </alternativeName>
</protein>
<dbReference type="RefSeq" id="WP_121938769.1">
    <property type="nucleotide sequence ID" value="NZ_REFR01000011.1"/>
</dbReference>
<evidence type="ECO:0000256" key="9">
    <source>
        <dbReference type="ARBA" id="ARBA00038489"/>
    </source>
</evidence>
<dbReference type="GO" id="GO:0005737">
    <property type="term" value="C:cytoplasm"/>
    <property type="evidence" value="ECO:0007669"/>
    <property type="project" value="TreeGrafter"/>
</dbReference>
<gene>
    <name evidence="13" type="ORF">BXY39_2113</name>
</gene>
<evidence type="ECO:0000256" key="5">
    <source>
        <dbReference type="ARBA" id="ARBA00023002"/>
    </source>
</evidence>
<dbReference type="GO" id="GO:0034599">
    <property type="term" value="P:cellular response to oxidative stress"/>
    <property type="evidence" value="ECO:0007669"/>
    <property type="project" value="TreeGrafter"/>
</dbReference>
<evidence type="ECO:0000256" key="2">
    <source>
        <dbReference type="ARBA" id="ARBA00013017"/>
    </source>
</evidence>
<evidence type="ECO:0000259" key="12">
    <source>
        <dbReference type="PROSITE" id="PS51352"/>
    </source>
</evidence>
<dbReference type="InterPro" id="IPR050924">
    <property type="entry name" value="Peroxiredoxin_BCP/PrxQ"/>
</dbReference>
<comment type="caution">
    <text evidence="13">The sequence shown here is derived from an EMBL/GenBank/DDBJ whole genome shotgun (WGS) entry which is preliminary data.</text>
</comment>
<dbReference type="GO" id="GO:0045454">
    <property type="term" value="P:cell redox homeostasis"/>
    <property type="evidence" value="ECO:0007669"/>
    <property type="project" value="TreeGrafter"/>
</dbReference>
<keyword evidence="4" id="KW-0049">Antioxidant</keyword>
<name>A0A3M0CE51_9PROT</name>
<proteinExistence type="inferred from homology"/>
<feature type="domain" description="Thioredoxin" evidence="12">
    <location>
        <begin position="43"/>
        <end position="216"/>
    </location>
</feature>
<reference evidence="13 14" key="1">
    <citation type="submission" date="2018-10" db="EMBL/GenBank/DDBJ databases">
        <title>Genomic Encyclopedia of Archaeal and Bacterial Type Strains, Phase II (KMG-II): from individual species to whole genera.</title>
        <authorList>
            <person name="Goeker M."/>
        </authorList>
    </citation>
    <scope>NUCLEOTIDE SEQUENCE [LARGE SCALE GENOMIC DNA]</scope>
    <source>
        <strain evidence="13 14">DSM 25217</strain>
    </source>
</reference>
<dbReference type="Pfam" id="PF00578">
    <property type="entry name" value="AhpC-TSA"/>
    <property type="match status" value="1"/>
</dbReference>
<evidence type="ECO:0000256" key="8">
    <source>
        <dbReference type="ARBA" id="ARBA00032824"/>
    </source>
</evidence>
<dbReference type="EC" id="1.11.1.24" evidence="2"/>
<evidence type="ECO:0000256" key="3">
    <source>
        <dbReference type="ARBA" id="ARBA00022559"/>
    </source>
</evidence>
<comment type="catalytic activity">
    <reaction evidence="11">
        <text>a hydroperoxide + [thioredoxin]-dithiol = an alcohol + [thioredoxin]-disulfide + H2O</text>
        <dbReference type="Rhea" id="RHEA:62620"/>
        <dbReference type="Rhea" id="RHEA-COMP:10698"/>
        <dbReference type="Rhea" id="RHEA-COMP:10700"/>
        <dbReference type="ChEBI" id="CHEBI:15377"/>
        <dbReference type="ChEBI" id="CHEBI:29950"/>
        <dbReference type="ChEBI" id="CHEBI:30879"/>
        <dbReference type="ChEBI" id="CHEBI:35924"/>
        <dbReference type="ChEBI" id="CHEBI:50058"/>
        <dbReference type="EC" id="1.11.1.24"/>
    </reaction>
</comment>
<dbReference type="PROSITE" id="PS51352">
    <property type="entry name" value="THIOREDOXIN_2"/>
    <property type="match status" value="1"/>
</dbReference>
<dbReference type="OrthoDB" id="9809746at2"/>
<sequence>MTLTQELADALAASKDRIPEDVRAIMADATDRIAGTGLVGGAVKTGDRAPDFTLPGAAGQPVSLSARLAAGPVVLLFYRGAWCPYCNIELRAYQHALGRIADLGASLIAVTPETPDNSLSTVAKHNLAFDVVSDVGQDTIADYGLLFDLPDPLVTVYRDFGIDLPKSNGENAWRLPVAAGYVIAADGTVRLHHVDVDYTKRLDPEDAIRALEALRG</sequence>
<evidence type="ECO:0000256" key="1">
    <source>
        <dbReference type="ARBA" id="ARBA00003330"/>
    </source>
</evidence>
<dbReference type="InterPro" id="IPR000866">
    <property type="entry name" value="AhpC/TSA"/>
</dbReference>
<dbReference type="SUPFAM" id="SSF52833">
    <property type="entry name" value="Thioredoxin-like"/>
    <property type="match status" value="1"/>
</dbReference>